<evidence type="ECO:0000313" key="2">
    <source>
        <dbReference type="EMBL" id="ABK20929.1"/>
    </source>
</evidence>
<reference evidence="2" key="1">
    <citation type="journal article" date="2008" name="BMC Genomics">
        <title>A conifer genomics resource of 200,000 spruce (Picea spp.) ESTs and 6,464 high-quality, sequence-finished full-length cDNAs for Sitka spruce (Picea sitchensis).</title>
        <authorList>
            <person name="Ralph S.G."/>
            <person name="Chun H.J."/>
            <person name="Kolosova N."/>
            <person name="Cooper D."/>
            <person name="Oddy C."/>
            <person name="Ritland C.E."/>
            <person name="Kirkpatrick R."/>
            <person name="Moore R."/>
            <person name="Barber S."/>
            <person name="Holt R.A."/>
            <person name="Jones S.J."/>
            <person name="Marra M.A."/>
            <person name="Douglas C.J."/>
            <person name="Ritland K."/>
            <person name="Bohlmann J."/>
        </authorList>
    </citation>
    <scope>NUCLEOTIDE SEQUENCE</scope>
    <source>
        <tissue evidence="2">Green portion of the leader tissue</tissue>
    </source>
</reference>
<sequence length="52" mass="5928">MARTSWLVNSRGFAMKVLNTAESTRMGEKAAGRPRKVDRRTEVTKSKGRIYK</sequence>
<dbReference type="EMBL" id="EF081534">
    <property type="protein sequence ID" value="ABK20929.1"/>
    <property type="molecule type" value="mRNA"/>
</dbReference>
<organism evidence="2">
    <name type="scientific">Picea sitchensis</name>
    <name type="common">Sitka spruce</name>
    <name type="synonym">Pinus sitchensis</name>
    <dbReference type="NCBI Taxonomy" id="3332"/>
    <lineage>
        <taxon>Eukaryota</taxon>
        <taxon>Viridiplantae</taxon>
        <taxon>Streptophyta</taxon>
        <taxon>Embryophyta</taxon>
        <taxon>Tracheophyta</taxon>
        <taxon>Spermatophyta</taxon>
        <taxon>Pinopsida</taxon>
        <taxon>Pinidae</taxon>
        <taxon>Conifers I</taxon>
        <taxon>Pinales</taxon>
        <taxon>Pinaceae</taxon>
        <taxon>Picea</taxon>
    </lineage>
</organism>
<protein>
    <submittedName>
        <fullName evidence="2">Uncharacterized protein</fullName>
    </submittedName>
</protein>
<evidence type="ECO:0000256" key="1">
    <source>
        <dbReference type="SAM" id="MobiDB-lite"/>
    </source>
</evidence>
<name>A9NJW8_PICSI</name>
<feature type="region of interest" description="Disordered" evidence="1">
    <location>
        <begin position="24"/>
        <end position="52"/>
    </location>
</feature>
<accession>A9NJW8</accession>
<proteinExistence type="evidence at transcript level"/>
<dbReference type="AlphaFoldDB" id="A9NJW8"/>